<keyword evidence="2" id="KW-1003">Cell membrane</keyword>
<feature type="transmembrane region" description="Helical" evidence="8">
    <location>
        <begin position="286"/>
        <end position="305"/>
    </location>
</feature>
<evidence type="ECO:0000313" key="11">
    <source>
        <dbReference type="Proteomes" id="UP000177747"/>
    </source>
</evidence>
<dbReference type="EMBL" id="MFBU01000015">
    <property type="protein sequence ID" value="OGE06480.1"/>
    <property type="molecule type" value="Genomic_DNA"/>
</dbReference>
<name>A0A1F5HQW4_9BACT</name>
<dbReference type="InterPro" id="IPR038731">
    <property type="entry name" value="RgtA/B/C-like"/>
</dbReference>
<dbReference type="STRING" id="1797731.A2W70_01290"/>
<dbReference type="PANTHER" id="PTHR33908">
    <property type="entry name" value="MANNOSYLTRANSFERASE YKCB-RELATED"/>
    <property type="match status" value="1"/>
</dbReference>
<keyword evidence="4" id="KW-0808">Transferase</keyword>
<evidence type="ECO:0000256" key="1">
    <source>
        <dbReference type="ARBA" id="ARBA00004651"/>
    </source>
</evidence>
<organism evidence="10 11">
    <name type="scientific">Candidatus Curtissbacteria bacterium RIFCSPLOWO2_02_41_11</name>
    <dbReference type="NCBI Taxonomy" id="1797731"/>
    <lineage>
        <taxon>Bacteria</taxon>
        <taxon>Candidatus Curtissiibacteriota</taxon>
    </lineage>
</organism>
<keyword evidence="3" id="KW-0328">Glycosyltransferase</keyword>
<feature type="domain" description="Glycosyltransferase RgtA/B/C/D-like" evidence="9">
    <location>
        <begin position="50"/>
        <end position="208"/>
    </location>
</feature>
<dbReference type="GO" id="GO:0009103">
    <property type="term" value="P:lipopolysaccharide biosynthetic process"/>
    <property type="evidence" value="ECO:0007669"/>
    <property type="project" value="UniProtKB-ARBA"/>
</dbReference>
<evidence type="ECO:0000256" key="4">
    <source>
        <dbReference type="ARBA" id="ARBA00022679"/>
    </source>
</evidence>
<feature type="transmembrane region" description="Helical" evidence="8">
    <location>
        <begin position="123"/>
        <end position="141"/>
    </location>
</feature>
<feature type="transmembrane region" description="Helical" evidence="8">
    <location>
        <begin position="341"/>
        <end position="359"/>
    </location>
</feature>
<evidence type="ECO:0000256" key="7">
    <source>
        <dbReference type="ARBA" id="ARBA00023136"/>
    </source>
</evidence>
<gene>
    <name evidence="10" type="ORF">A2W70_01290</name>
</gene>
<protein>
    <recommendedName>
        <fullName evidence="9">Glycosyltransferase RgtA/B/C/D-like domain-containing protein</fullName>
    </recommendedName>
</protein>
<feature type="transmembrane region" description="Helical" evidence="8">
    <location>
        <begin position="147"/>
        <end position="179"/>
    </location>
</feature>
<evidence type="ECO:0000256" key="6">
    <source>
        <dbReference type="ARBA" id="ARBA00022989"/>
    </source>
</evidence>
<feature type="transmembrane region" description="Helical" evidence="8">
    <location>
        <begin position="191"/>
        <end position="209"/>
    </location>
</feature>
<dbReference type="Pfam" id="PF13231">
    <property type="entry name" value="PMT_2"/>
    <property type="match status" value="1"/>
</dbReference>
<evidence type="ECO:0000313" key="10">
    <source>
        <dbReference type="EMBL" id="OGE06480.1"/>
    </source>
</evidence>
<keyword evidence="7 8" id="KW-0472">Membrane</keyword>
<comment type="subcellular location">
    <subcellularLocation>
        <location evidence="1">Cell membrane</location>
        <topology evidence="1">Multi-pass membrane protein</topology>
    </subcellularLocation>
</comment>
<proteinExistence type="predicted"/>
<evidence type="ECO:0000256" key="2">
    <source>
        <dbReference type="ARBA" id="ARBA00022475"/>
    </source>
</evidence>
<evidence type="ECO:0000256" key="5">
    <source>
        <dbReference type="ARBA" id="ARBA00022692"/>
    </source>
</evidence>
<evidence type="ECO:0000256" key="3">
    <source>
        <dbReference type="ARBA" id="ARBA00022676"/>
    </source>
</evidence>
<dbReference type="Proteomes" id="UP000177747">
    <property type="component" value="Unassembled WGS sequence"/>
</dbReference>
<feature type="transmembrane region" description="Helical" evidence="8">
    <location>
        <begin position="257"/>
        <end position="279"/>
    </location>
</feature>
<dbReference type="PANTHER" id="PTHR33908:SF11">
    <property type="entry name" value="MEMBRANE PROTEIN"/>
    <property type="match status" value="1"/>
</dbReference>
<evidence type="ECO:0000259" key="9">
    <source>
        <dbReference type="Pfam" id="PF13231"/>
    </source>
</evidence>
<reference evidence="10 11" key="1">
    <citation type="journal article" date="2016" name="Nat. Commun.">
        <title>Thousands of microbial genomes shed light on interconnected biogeochemical processes in an aquifer system.</title>
        <authorList>
            <person name="Anantharaman K."/>
            <person name="Brown C.T."/>
            <person name="Hug L.A."/>
            <person name="Sharon I."/>
            <person name="Castelle C.J."/>
            <person name="Probst A.J."/>
            <person name="Thomas B.C."/>
            <person name="Singh A."/>
            <person name="Wilkins M.J."/>
            <person name="Karaoz U."/>
            <person name="Brodie E.L."/>
            <person name="Williams K.H."/>
            <person name="Hubbard S.S."/>
            <person name="Banfield J.F."/>
        </authorList>
    </citation>
    <scope>NUCLEOTIDE SEQUENCE [LARGE SCALE GENOMIC DNA]</scope>
</reference>
<keyword evidence="5 8" id="KW-0812">Transmembrane</keyword>
<accession>A0A1F5HQW4</accession>
<sequence>MIWLILLVTFVLRMINLNQSLWLDEAINVNVAKALSYKSLIFNYSLGDFHPPLYHIILKSWILFFGSSEISVRIPSVILGVATVFVTYLIGKKLFENKTALIAATLMATSPLSIYYSQEARMYMLAAFFASLSVFFFISILKKDDFWLWFGFIISTALMLYSDYLPYLLIPIYFLYLLINKRKVAKNTLKSFIPAFILISILITPWLIILPKQISVGLSAATASPAWAQVVGAPSIQNLLITFVKFTIGRISYDNNLVYALLFAPAAFFIIFLFLLSLFRMSPLRFFLWFWFFGPVFLGFAIAYFIPVFAYFRFVFVIGAYYLIWASAINTINWTFLTRSLLFLALAVNLTSATFYFLIPRFQRENWREATSYVIQNSSQKTISLFESDYPPGPFDYYSRGQVKAEGALNGYNADQSKVREKLNVLTQDKQKVFLFQYLSGITDPAGLVFQELTRLGFKNTRTRDFNGVGFVYEFER</sequence>
<comment type="caution">
    <text evidence="10">The sequence shown here is derived from an EMBL/GenBank/DDBJ whole genome shotgun (WGS) entry which is preliminary data.</text>
</comment>
<dbReference type="GO" id="GO:0005886">
    <property type="term" value="C:plasma membrane"/>
    <property type="evidence" value="ECO:0007669"/>
    <property type="project" value="UniProtKB-SubCell"/>
</dbReference>
<dbReference type="AlphaFoldDB" id="A0A1F5HQW4"/>
<dbReference type="InterPro" id="IPR050297">
    <property type="entry name" value="LipidA_mod_glycosyltrf_83"/>
</dbReference>
<feature type="transmembrane region" description="Helical" evidence="8">
    <location>
        <begin position="311"/>
        <end position="329"/>
    </location>
</feature>
<evidence type="ECO:0000256" key="8">
    <source>
        <dbReference type="SAM" id="Phobius"/>
    </source>
</evidence>
<feature type="transmembrane region" description="Helical" evidence="8">
    <location>
        <begin position="70"/>
        <end position="91"/>
    </location>
</feature>
<dbReference type="GO" id="GO:0016763">
    <property type="term" value="F:pentosyltransferase activity"/>
    <property type="evidence" value="ECO:0007669"/>
    <property type="project" value="TreeGrafter"/>
</dbReference>
<keyword evidence="6 8" id="KW-1133">Transmembrane helix</keyword>